<proteinExistence type="inferred from homology"/>
<dbReference type="InterPro" id="IPR044505">
    <property type="entry name" value="GlgX_Isoamylase_N_E_set"/>
</dbReference>
<dbReference type="Pfam" id="PF02922">
    <property type="entry name" value="CBM_48"/>
    <property type="match status" value="1"/>
</dbReference>
<dbReference type="SUPFAM" id="SSF51445">
    <property type="entry name" value="(Trans)glycosidases"/>
    <property type="match status" value="1"/>
</dbReference>
<dbReference type="Pfam" id="PF00128">
    <property type="entry name" value="Alpha-amylase"/>
    <property type="match status" value="1"/>
</dbReference>
<dbReference type="RefSeq" id="WP_341581994.1">
    <property type="nucleotide sequence ID" value="NZ_CP101118.1"/>
</dbReference>
<dbReference type="CDD" id="cd02856">
    <property type="entry name" value="E_set_GDE_Isoamylase_N"/>
    <property type="match status" value="1"/>
</dbReference>
<gene>
    <name evidence="5" type="ORF">NLK58_02715</name>
</gene>
<dbReference type="Gene3D" id="2.60.40.1180">
    <property type="entry name" value="Golgi alpha-mannosidase II"/>
    <property type="match status" value="1"/>
</dbReference>
<dbReference type="SUPFAM" id="SSF51011">
    <property type="entry name" value="Glycosyl hydrolase domain"/>
    <property type="match status" value="1"/>
</dbReference>
<feature type="domain" description="Glycosyl hydrolase family 13 catalytic" evidence="4">
    <location>
        <begin position="172"/>
        <end position="581"/>
    </location>
</feature>
<dbReference type="Gene3D" id="3.20.20.80">
    <property type="entry name" value="Glycosidases"/>
    <property type="match status" value="1"/>
</dbReference>
<dbReference type="CDD" id="cd11326">
    <property type="entry name" value="AmyAc_Glg_debranch"/>
    <property type="match status" value="1"/>
</dbReference>
<dbReference type="Gene3D" id="2.60.40.10">
    <property type="entry name" value="Immunoglobulins"/>
    <property type="match status" value="1"/>
</dbReference>
<evidence type="ECO:0000256" key="1">
    <source>
        <dbReference type="ARBA" id="ARBA00008061"/>
    </source>
</evidence>
<dbReference type="InterPro" id="IPR048650">
    <property type="entry name" value="ISOA1-3-like_C"/>
</dbReference>
<name>A0ABZ2W416_9GAMM</name>
<evidence type="ECO:0000313" key="5">
    <source>
        <dbReference type="EMBL" id="WZF89144.1"/>
    </source>
</evidence>
<evidence type="ECO:0000259" key="4">
    <source>
        <dbReference type="SMART" id="SM00642"/>
    </source>
</evidence>
<protein>
    <submittedName>
        <fullName evidence="5">Isoamylase</fullName>
    </submittedName>
</protein>
<accession>A0ABZ2W416</accession>
<evidence type="ECO:0000313" key="6">
    <source>
        <dbReference type="Proteomes" id="UP001475781"/>
    </source>
</evidence>
<dbReference type="InterPro" id="IPR006047">
    <property type="entry name" value="GH13_cat_dom"/>
</dbReference>
<reference evidence="5 6" key="1">
    <citation type="submission" date="2022-07" db="EMBL/GenBank/DDBJ databases">
        <title>A copper resistant bacterium isolated from sediment samples of deep sea hydrothermal areas.</title>
        <authorList>
            <person name="Zeng X."/>
        </authorList>
    </citation>
    <scope>NUCLEOTIDE SEQUENCE [LARGE SCALE GENOMIC DNA]</scope>
    <source>
        <strain evidence="6">CuT 6</strain>
    </source>
</reference>
<dbReference type="SMART" id="SM00642">
    <property type="entry name" value="Aamy"/>
    <property type="match status" value="1"/>
</dbReference>
<dbReference type="SUPFAM" id="SSF81296">
    <property type="entry name" value="E set domains"/>
    <property type="match status" value="1"/>
</dbReference>
<sequence length="702" mass="79847">MTLSETAASRWATTEGLPFPLGPTRIKEEGACNFALYSKHAESVTLLLYTESDVVNPVFEFRLDFLKNKTGRVWHCRIPFTSMKDAAYYAYRVGGPRPDGRFEWHTFDHDKILLDPYAKSVFFPPAFDRLAAVRPGSNAGKAPLGVLAGDSEGFDWQGDHRPRHEADTVIYELHVGGFTKNPNSRVRDEARGTYAGLVEKIPYLKDLGVTVVELMPVFQYDPADGNYWGYMPLNFFSPHHGYLSNHTVKAQHNELRDMIKALHQANIEVVLDVVYNHTGEGDHMGPVYSYKGIDNSTYYLMADRPDAPYENFSGTGNTLNTSNRAVRKMIMDSARHWAHEMHVDGFRFDLASLFTRKADGSVNANDVPLLSDMASDPDLAQLRLIAEPWDAAGVYQLGRAFPGIMACQWNGRYRDDLRRFVKGDPGMVPALMRRLYGSDDLFPDDRMNAYHPHQSVNYVASHDGFTLYDLVAYNQKHNWANGHDNSDGMAENHSWNCGWEGDEDVPPDVMKLRKQQIRNFCCLLLLSNGTPMFRAGDEFMHTQAGNNNPYNQDNETAWIDWRRLDANPDIFRFFKLMIAFRKAHPSLARSRFWREDIQWYGVGRDPDLGGDSRSLAFALYGGSQQDDDLYVMINAWWEELTFEIQEGEANTWRRLIDTSLDSPSDFLEPGTESPLPSMHYRVPARTVVVLVRDRPESASADL</sequence>
<dbReference type="InterPro" id="IPR014756">
    <property type="entry name" value="Ig_E-set"/>
</dbReference>
<dbReference type="InterPro" id="IPR013783">
    <property type="entry name" value="Ig-like_fold"/>
</dbReference>
<keyword evidence="3" id="KW-0326">Glycosidase</keyword>
<dbReference type="InterPro" id="IPR017853">
    <property type="entry name" value="GH"/>
</dbReference>
<keyword evidence="6" id="KW-1185">Reference proteome</keyword>
<keyword evidence="3" id="KW-0378">Hydrolase</keyword>
<organism evidence="5 6">
    <name type="scientific">Marinobacter metalliresistant</name>
    <dbReference type="NCBI Taxonomy" id="2961995"/>
    <lineage>
        <taxon>Bacteria</taxon>
        <taxon>Pseudomonadati</taxon>
        <taxon>Pseudomonadota</taxon>
        <taxon>Gammaproteobacteria</taxon>
        <taxon>Pseudomonadales</taxon>
        <taxon>Marinobacteraceae</taxon>
        <taxon>Marinobacter</taxon>
    </lineage>
</organism>
<dbReference type="InterPro" id="IPR013780">
    <property type="entry name" value="Glyco_hydro_b"/>
</dbReference>
<dbReference type="EMBL" id="CP101118">
    <property type="protein sequence ID" value="WZF89144.1"/>
    <property type="molecule type" value="Genomic_DNA"/>
</dbReference>
<dbReference type="Proteomes" id="UP001475781">
    <property type="component" value="Chromosome"/>
</dbReference>
<evidence type="ECO:0000256" key="2">
    <source>
        <dbReference type="ARBA" id="ARBA00022946"/>
    </source>
</evidence>
<comment type="similarity">
    <text evidence="1">Belongs to the glycosyl hydrolase 13 family.</text>
</comment>
<dbReference type="PANTHER" id="PTHR43002">
    <property type="entry name" value="GLYCOGEN DEBRANCHING ENZYME"/>
    <property type="match status" value="1"/>
</dbReference>
<evidence type="ECO:0000256" key="3">
    <source>
        <dbReference type="ARBA" id="ARBA00023295"/>
    </source>
</evidence>
<dbReference type="InterPro" id="IPR004193">
    <property type="entry name" value="Glyco_hydro_13_N"/>
</dbReference>
<dbReference type="Pfam" id="PF21156">
    <property type="entry name" value="ISOA1-3_C"/>
    <property type="match status" value="1"/>
</dbReference>
<keyword evidence="2" id="KW-0809">Transit peptide</keyword>